<dbReference type="AlphaFoldDB" id="A0A8H4IIA4"/>
<accession>A0A8H4IIA4</accession>
<feature type="compositionally biased region" description="Low complexity" evidence="1">
    <location>
        <begin position="95"/>
        <end position="104"/>
    </location>
</feature>
<organism evidence="2 3">
    <name type="scientific">Botryosphaeria dothidea</name>
    <dbReference type="NCBI Taxonomy" id="55169"/>
    <lineage>
        <taxon>Eukaryota</taxon>
        <taxon>Fungi</taxon>
        <taxon>Dikarya</taxon>
        <taxon>Ascomycota</taxon>
        <taxon>Pezizomycotina</taxon>
        <taxon>Dothideomycetes</taxon>
        <taxon>Dothideomycetes incertae sedis</taxon>
        <taxon>Botryosphaeriales</taxon>
        <taxon>Botryosphaeriaceae</taxon>
        <taxon>Botryosphaeria</taxon>
    </lineage>
</organism>
<dbReference type="Proteomes" id="UP000572817">
    <property type="component" value="Unassembled WGS sequence"/>
</dbReference>
<feature type="compositionally biased region" description="Low complexity" evidence="1">
    <location>
        <begin position="74"/>
        <end position="87"/>
    </location>
</feature>
<dbReference type="OrthoDB" id="4186058at2759"/>
<evidence type="ECO:0000313" key="2">
    <source>
        <dbReference type="EMBL" id="KAF4300982.1"/>
    </source>
</evidence>
<evidence type="ECO:0000313" key="3">
    <source>
        <dbReference type="Proteomes" id="UP000572817"/>
    </source>
</evidence>
<keyword evidence="3" id="KW-1185">Reference proteome</keyword>
<feature type="region of interest" description="Disordered" evidence="1">
    <location>
        <begin position="1"/>
        <end position="51"/>
    </location>
</feature>
<evidence type="ECO:0000256" key="1">
    <source>
        <dbReference type="SAM" id="MobiDB-lite"/>
    </source>
</evidence>
<dbReference type="EMBL" id="WWBZ02000082">
    <property type="protein sequence ID" value="KAF4300982.1"/>
    <property type="molecule type" value="Genomic_DNA"/>
</dbReference>
<feature type="compositionally biased region" description="Acidic residues" evidence="1">
    <location>
        <begin position="168"/>
        <end position="177"/>
    </location>
</feature>
<reference evidence="2" key="1">
    <citation type="submission" date="2020-04" db="EMBL/GenBank/DDBJ databases">
        <title>Genome Assembly and Annotation of Botryosphaeria dothidea sdau 11-99, a Latent Pathogen of Apple Fruit Ring Rot in China.</title>
        <authorList>
            <person name="Yu C."/>
            <person name="Diao Y."/>
            <person name="Lu Q."/>
            <person name="Zhao J."/>
            <person name="Cui S."/>
            <person name="Peng C."/>
            <person name="He B."/>
            <person name="Liu H."/>
        </authorList>
    </citation>
    <scope>NUCLEOTIDE SEQUENCE [LARGE SCALE GENOMIC DNA]</scope>
    <source>
        <strain evidence="2">Sdau11-99</strain>
    </source>
</reference>
<feature type="compositionally biased region" description="Basic residues" evidence="1">
    <location>
        <begin position="183"/>
        <end position="197"/>
    </location>
</feature>
<name>A0A8H4IIA4_9PEZI</name>
<protein>
    <submittedName>
        <fullName evidence="2">Uncharacterized protein</fullName>
    </submittedName>
</protein>
<feature type="compositionally biased region" description="Acidic residues" evidence="1">
    <location>
        <begin position="120"/>
        <end position="136"/>
    </location>
</feature>
<comment type="caution">
    <text evidence="2">The sequence shown here is derived from an EMBL/GenBank/DDBJ whole genome shotgun (WGS) entry which is preliminary data.</text>
</comment>
<gene>
    <name evidence="2" type="ORF">GTA08_BOTSDO10671</name>
</gene>
<feature type="compositionally biased region" description="Basic and acidic residues" evidence="1">
    <location>
        <begin position="137"/>
        <end position="153"/>
    </location>
</feature>
<feature type="region of interest" description="Disordered" evidence="1">
    <location>
        <begin position="74"/>
        <end position="273"/>
    </location>
</feature>
<proteinExistence type="predicted"/>
<sequence>MEAPKYPPVFDAPMNRPTSPPTTPSTYPDIHFTDPPPPYEEHANSFCAAPSPPLEGVDRKIHTHKFFFDQAQSFDSSANSSNASSPSMEDDSSADDSASVVDEPSQPDDIAVITVKDGDFDVEEISDNDIGYDDETEVVRPDGFEDAKDRQDGSGDDAGIARSFGELNCEDENISTEEEVRRRSARRKKRWSGRQFKRTYSQSFGSDTDEADLGSLGSHESGTGTRRLRRRLNGHVGEAGDRSSLILEDLGDSYTFAEEEPGGITRPPSIPSDLEGLQALPFWVYQDRMEVDSASSGPPSSA</sequence>